<keyword evidence="2" id="KW-1185">Reference proteome</keyword>
<evidence type="ECO:0000313" key="2">
    <source>
        <dbReference type="Proteomes" id="UP000237025"/>
    </source>
</evidence>
<dbReference type="EMBL" id="PQVW01000004">
    <property type="protein sequence ID" value="POZ23996.1"/>
    <property type="molecule type" value="Genomic_DNA"/>
</dbReference>
<gene>
    <name evidence="1" type="ORF">C3712_07170</name>
</gene>
<name>A0ABX5A4F3_9ENTR</name>
<accession>A0ABX5A4F3</accession>
<evidence type="ECO:0000313" key="1">
    <source>
        <dbReference type="EMBL" id="POZ23996.1"/>
    </source>
</evidence>
<dbReference type="InterPro" id="IPR036086">
    <property type="entry name" value="ParB/Sulfiredoxin_sf"/>
</dbReference>
<dbReference type="SUPFAM" id="SSF110849">
    <property type="entry name" value="ParB/Sulfiredoxin"/>
    <property type="match status" value="1"/>
</dbReference>
<dbReference type="Gene3D" id="1.10.10.2830">
    <property type="match status" value="1"/>
</dbReference>
<dbReference type="SUPFAM" id="SSF109709">
    <property type="entry name" value="KorB DNA-binding domain-like"/>
    <property type="match status" value="1"/>
</dbReference>
<dbReference type="Proteomes" id="UP000237025">
    <property type="component" value="Unassembled WGS sequence"/>
</dbReference>
<sequence>MANSFKKMTTNGVIKRLHHGMFISIDDIHIQPGFNRRDDDETTRRANDELYEYLVNGGTVPPLEVYEREEGGVWIVEGHRRYSCYLRCRDAGKPVNQIHIIPFRGNDIERKARVMTSNRQLALSDMAKAGVIRDLAAFNLTTQEIARYVHLSVPTVEKLMTLGMANHDVQQAVKSGDVALSAAVERVKEFGEKAGEVLEQDKAAAAAAGKKKVTRSFIAPEISVKKARRLVELVALASISEEGTITLDGLPLAEVLSIVEEHKSIAVQRSKAVK</sequence>
<protein>
    <submittedName>
        <fullName evidence="1">Chromosome partitioning protein ParB</fullName>
    </submittedName>
</protein>
<proteinExistence type="predicted"/>
<organism evidence="1 2">
    <name type="scientific">Lelliottia aquatilis</name>
    <dbReference type="NCBI Taxonomy" id="2080838"/>
    <lineage>
        <taxon>Bacteria</taxon>
        <taxon>Pseudomonadati</taxon>
        <taxon>Pseudomonadota</taxon>
        <taxon>Gammaproteobacteria</taxon>
        <taxon>Enterobacterales</taxon>
        <taxon>Enterobacteriaceae</taxon>
        <taxon>Lelliottia</taxon>
    </lineage>
</organism>
<dbReference type="RefSeq" id="WP_103948022.1">
    <property type="nucleotide sequence ID" value="NZ_PQVR01000020.1"/>
</dbReference>
<comment type="caution">
    <text evidence="1">The sequence shown here is derived from an EMBL/GenBank/DDBJ whole genome shotgun (WGS) entry which is preliminary data.</text>
</comment>
<reference evidence="1 2" key="1">
    <citation type="submission" date="2018-02" db="EMBL/GenBank/DDBJ databases">
        <title>Lelliotia aquatilis sp. nov., isolated from drinking water.</title>
        <authorList>
            <person name="Kaempfer P."/>
            <person name="Glaeser S."/>
            <person name="Exner M."/>
            <person name="Doijad S."/>
            <person name="Chakraborty T."/>
        </authorList>
    </citation>
    <scope>NUCLEOTIDE SEQUENCE [LARGE SCALE GENOMIC DNA]</scope>
    <source>
        <strain evidence="1 2">6331-17</strain>
    </source>
</reference>